<evidence type="ECO:0000256" key="1">
    <source>
        <dbReference type="SAM" id="MobiDB-lite"/>
    </source>
</evidence>
<reference evidence="3" key="1">
    <citation type="journal article" date="2023" name="Plant J.">
        <title>The genome of the king protea, Protea cynaroides.</title>
        <authorList>
            <person name="Chang J."/>
            <person name="Duong T.A."/>
            <person name="Schoeman C."/>
            <person name="Ma X."/>
            <person name="Roodt D."/>
            <person name="Barker N."/>
            <person name="Li Z."/>
            <person name="Van de Peer Y."/>
            <person name="Mizrachi E."/>
        </authorList>
    </citation>
    <scope>NUCLEOTIDE SEQUENCE</scope>
    <source>
        <tissue evidence="3">Young leaves</tissue>
    </source>
</reference>
<keyword evidence="4" id="KW-1185">Reference proteome</keyword>
<feature type="region of interest" description="Disordered" evidence="1">
    <location>
        <begin position="1"/>
        <end position="93"/>
    </location>
</feature>
<evidence type="ECO:0000259" key="2">
    <source>
        <dbReference type="PROSITE" id="PS50105"/>
    </source>
</evidence>
<dbReference type="Proteomes" id="UP001141806">
    <property type="component" value="Unassembled WGS sequence"/>
</dbReference>
<comment type="caution">
    <text evidence="3">The sequence shown here is derived from an EMBL/GenBank/DDBJ whole genome shotgun (WGS) entry which is preliminary data.</text>
</comment>
<dbReference type="OrthoDB" id="262529at2759"/>
<evidence type="ECO:0000313" key="4">
    <source>
        <dbReference type="Proteomes" id="UP001141806"/>
    </source>
</evidence>
<dbReference type="PROSITE" id="PS50105">
    <property type="entry name" value="SAM_DOMAIN"/>
    <property type="match status" value="1"/>
</dbReference>
<dbReference type="Gene3D" id="1.10.150.50">
    <property type="entry name" value="Transcription Factor, Ets-1"/>
    <property type="match status" value="1"/>
</dbReference>
<dbReference type="GO" id="GO:0003684">
    <property type="term" value="F:damaged DNA binding"/>
    <property type="evidence" value="ECO:0007669"/>
    <property type="project" value="TreeGrafter"/>
</dbReference>
<dbReference type="PANTHER" id="PTHR23240:SF6">
    <property type="entry name" value="DNA CROSS-LINK REPAIR 1A PROTEIN"/>
    <property type="match status" value="1"/>
</dbReference>
<dbReference type="InterPro" id="IPR001660">
    <property type="entry name" value="SAM"/>
</dbReference>
<dbReference type="InterPro" id="IPR036866">
    <property type="entry name" value="RibonucZ/Hydroxyglut_hydro"/>
</dbReference>
<dbReference type="EMBL" id="JAMYWD010000012">
    <property type="protein sequence ID" value="KAJ4954220.1"/>
    <property type="molecule type" value="Genomic_DNA"/>
</dbReference>
<gene>
    <name evidence="3" type="ORF">NE237_031052</name>
</gene>
<dbReference type="AlphaFoldDB" id="A0A9Q0GXC7"/>
<dbReference type="CDD" id="cd09487">
    <property type="entry name" value="SAM_superfamily"/>
    <property type="match status" value="1"/>
</dbReference>
<evidence type="ECO:0000313" key="3">
    <source>
        <dbReference type="EMBL" id="KAJ4954220.1"/>
    </source>
</evidence>
<dbReference type="SUPFAM" id="SSF47769">
    <property type="entry name" value="SAM/Pointed domain"/>
    <property type="match status" value="1"/>
</dbReference>
<sequence>MSDDDNDDFQNPGQAISLAQKNRILSSLQKTTTKSISQSLKPSNCARSSKKTKRLTSAGKENSRFASSVNEKRKSGVEKGTSPASTRPGLLESNADFDGNCRFGVDSSSRVEGSIYVNGVSIEPNEGKRFGMEKSCLLNLNESRLLESSRNGSSTSTIDNGRFGDGALGYSESLNCGNKEVSKSDKVSTFDSAESVLMKPATSCSSRAEDEFVGGDCISIGCDDKRGLILESGYSSNSVESRLLASRVDSNTLVDSSCFGENDVEDFEPGTQLNVLMELCSEIDEGEKPNGADFLEGDGPGDGLVECPLCGIDISSLGEEQRHAHTNGCLDREEEEQVQTNNRFHNDEIQKAKVVLPCNDTRVQSQMKVVDVSPVLDWLGCLGLSRYNEAFVRGEIDWDTLRWLTEEDLFSIGVTALGPRKKIVHALTELRKGSMRTEDAHTGMHDASKVKVDSNCKLAGNKLITEYFLGSSVDKKGNRAPSIAHRGLGEGKTGSGHKRVVGRSHVRNERLKDTPSWCCIPGTPFRVDAFRYLRGNCSHWFLTHFHIDRRAGPGLP</sequence>
<feature type="compositionally biased region" description="Polar residues" evidence="1">
    <location>
        <begin position="9"/>
        <end position="47"/>
    </location>
</feature>
<dbReference type="PANTHER" id="PTHR23240">
    <property type="entry name" value="DNA CROSS-LINK REPAIR PROTEIN PSO2/SNM1-RELATED"/>
    <property type="match status" value="1"/>
</dbReference>
<organism evidence="3 4">
    <name type="scientific">Protea cynaroides</name>
    <dbReference type="NCBI Taxonomy" id="273540"/>
    <lineage>
        <taxon>Eukaryota</taxon>
        <taxon>Viridiplantae</taxon>
        <taxon>Streptophyta</taxon>
        <taxon>Embryophyta</taxon>
        <taxon>Tracheophyta</taxon>
        <taxon>Spermatophyta</taxon>
        <taxon>Magnoliopsida</taxon>
        <taxon>Proteales</taxon>
        <taxon>Proteaceae</taxon>
        <taxon>Protea</taxon>
    </lineage>
</organism>
<protein>
    <recommendedName>
        <fullName evidence="2">SAM domain-containing protein</fullName>
    </recommendedName>
</protein>
<dbReference type="SMART" id="SM00454">
    <property type="entry name" value="SAM"/>
    <property type="match status" value="1"/>
</dbReference>
<accession>A0A9Q0GXC7</accession>
<name>A0A9Q0GXC7_9MAGN</name>
<dbReference type="Pfam" id="PF00536">
    <property type="entry name" value="SAM_1"/>
    <property type="match status" value="1"/>
</dbReference>
<dbReference type="GO" id="GO:0036297">
    <property type="term" value="P:interstrand cross-link repair"/>
    <property type="evidence" value="ECO:0007669"/>
    <property type="project" value="TreeGrafter"/>
</dbReference>
<dbReference type="InterPro" id="IPR013761">
    <property type="entry name" value="SAM/pointed_sf"/>
</dbReference>
<dbReference type="GO" id="GO:0035312">
    <property type="term" value="F:5'-3' DNA exonuclease activity"/>
    <property type="evidence" value="ECO:0007669"/>
    <property type="project" value="TreeGrafter"/>
</dbReference>
<proteinExistence type="predicted"/>
<dbReference type="Gene3D" id="3.60.15.10">
    <property type="entry name" value="Ribonuclease Z/Hydroxyacylglutathione hydrolase-like"/>
    <property type="match status" value="1"/>
</dbReference>
<feature type="domain" description="SAM" evidence="2">
    <location>
        <begin position="370"/>
        <end position="433"/>
    </location>
</feature>
<dbReference type="GO" id="GO:0006303">
    <property type="term" value="P:double-strand break repair via nonhomologous end joining"/>
    <property type="evidence" value="ECO:0007669"/>
    <property type="project" value="TreeGrafter"/>
</dbReference>